<sequence length="32" mass="3379">MLPRFAADSSNTCTLAQIFIDLVVLPELTAAG</sequence>
<dbReference type="Proteomes" id="UP000194450">
    <property type="component" value="Unassembled WGS sequence"/>
</dbReference>
<protein>
    <submittedName>
        <fullName evidence="1">Uncharacterized protein</fullName>
    </submittedName>
</protein>
<organism evidence="1 2">
    <name type="scientific">Pseudidiomarina planktonica</name>
    <dbReference type="NCBI Taxonomy" id="1323738"/>
    <lineage>
        <taxon>Bacteria</taxon>
        <taxon>Pseudomonadati</taxon>
        <taxon>Pseudomonadota</taxon>
        <taxon>Gammaproteobacteria</taxon>
        <taxon>Alteromonadales</taxon>
        <taxon>Idiomarinaceae</taxon>
        <taxon>Pseudidiomarina</taxon>
    </lineage>
</organism>
<dbReference type="EMBL" id="FXWH01000001">
    <property type="protein sequence ID" value="SMQ65501.1"/>
    <property type="molecule type" value="Genomic_DNA"/>
</dbReference>
<dbReference type="AlphaFoldDB" id="A0A1Y6EW78"/>
<gene>
    <name evidence="1" type="ORF">SAMN06297229_1284</name>
</gene>
<evidence type="ECO:0000313" key="2">
    <source>
        <dbReference type="Proteomes" id="UP000194450"/>
    </source>
</evidence>
<evidence type="ECO:0000313" key="1">
    <source>
        <dbReference type="EMBL" id="SMQ65501.1"/>
    </source>
</evidence>
<name>A0A1Y6EW78_9GAMM</name>
<accession>A0A1Y6EW78</accession>
<reference evidence="2" key="1">
    <citation type="submission" date="2017-04" db="EMBL/GenBank/DDBJ databases">
        <authorList>
            <person name="Varghese N."/>
            <person name="Submissions S."/>
        </authorList>
    </citation>
    <scope>NUCLEOTIDE SEQUENCE [LARGE SCALE GENOMIC DNA]</scope>
</reference>
<keyword evidence="2" id="KW-1185">Reference proteome</keyword>
<proteinExistence type="predicted"/>